<organism evidence="2 3">
    <name type="scientific">Flavonifractor plautii</name>
    <name type="common">Fusobacterium plautii</name>
    <dbReference type="NCBI Taxonomy" id="292800"/>
    <lineage>
        <taxon>Bacteria</taxon>
        <taxon>Bacillati</taxon>
        <taxon>Bacillota</taxon>
        <taxon>Clostridia</taxon>
        <taxon>Eubacteriales</taxon>
        <taxon>Oscillospiraceae</taxon>
        <taxon>Flavonifractor</taxon>
    </lineage>
</organism>
<dbReference type="AlphaFoldDB" id="A0A6I2RFA9"/>
<name>A0A6I2RFA9_FLAPL</name>
<reference evidence="2 3" key="1">
    <citation type="journal article" date="2019" name="Nat. Med.">
        <title>A library of human gut bacterial isolates paired with longitudinal multiomics data enables mechanistic microbiome research.</title>
        <authorList>
            <person name="Poyet M."/>
            <person name="Groussin M."/>
            <person name="Gibbons S.M."/>
            <person name="Avila-Pacheco J."/>
            <person name="Jiang X."/>
            <person name="Kearney S.M."/>
            <person name="Perrotta A.R."/>
            <person name="Berdy B."/>
            <person name="Zhao S."/>
            <person name="Lieberman T.D."/>
            <person name="Swanson P.K."/>
            <person name="Smith M."/>
            <person name="Roesemann S."/>
            <person name="Alexander J.E."/>
            <person name="Rich S.A."/>
            <person name="Livny J."/>
            <person name="Vlamakis H."/>
            <person name="Clish C."/>
            <person name="Bullock K."/>
            <person name="Deik A."/>
            <person name="Scott J."/>
            <person name="Pierce K.A."/>
            <person name="Xavier R.J."/>
            <person name="Alm E.J."/>
        </authorList>
    </citation>
    <scope>NUCLEOTIDE SEQUENCE [LARGE SCALE GENOMIC DNA]</scope>
    <source>
        <strain evidence="2 3">BIOML-A5</strain>
    </source>
</reference>
<dbReference type="EMBL" id="WKPO01000008">
    <property type="protein sequence ID" value="MSB48528.1"/>
    <property type="molecule type" value="Genomic_DNA"/>
</dbReference>
<evidence type="ECO:0000313" key="2">
    <source>
        <dbReference type="EMBL" id="MSB48528.1"/>
    </source>
</evidence>
<reference evidence="1" key="2">
    <citation type="submission" date="2023-01" db="EMBL/GenBank/DDBJ databases">
        <title>Human gut microbiome strain richness.</title>
        <authorList>
            <person name="Chen-Liaw A."/>
        </authorList>
    </citation>
    <scope>NUCLEOTIDE SEQUENCE</scope>
    <source>
        <strain evidence="1">1001287st1_F4_1001285I_161205</strain>
    </source>
</reference>
<gene>
    <name evidence="2" type="ORF">GKE90_07405</name>
    <name evidence="1" type="ORF">PNE06_04205</name>
</gene>
<accession>A0A6I2RFA9</accession>
<evidence type="ECO:0000313" key="1">
    <source>
        <dbReference type="EMBL" id="MDB7932270.1"/>
    </source>
</evidence>
<dbReference type="Proteomes" id="UP001211173">
    <property type="component" value="Unassembled WGS sequence"/>
</dbReference>
<dbReference type="EMBL" id="JAQLWV010000004">
    <property type="protein sequence ID" value="MDB7932270.1"/>
    <property type="molecule type" value="Genomic_DNA"/>
</dbReference>
<dbReference type="RefSeq" id="WP_131971136.1">
    <property type="nucleotide sequence ID" value="NZ_BAABXT010000001.1"/>
</dbReference>
<evidence type="ECO:0000313" key="3">
    <source>
        <dbReference type="Proteomes" id="UP000429811"/>
    </source>
</evidence>
<dbReference type="Proteomes" id="UP000429811">
    <property type="component" value="Unassembled WGS sequence"/>
</dbReference>
<sequence length="81" mass="9139">MKPANLLMIRELNVNGCGDFADVLFQLEHPLSSEENRALRVELTRLKQVMDDPDTDTVTRLAVHNILGPSGAWNGYELIEF</sequence>
<proteinExistence type="predicted"/>
<protein>
    <submittedName>
        <fullName evidence="2">Uncharacterized protein</fullName>
    </submittedName>
</protein>
<comment type="caution">
    <text evidence="2">The sequence shown here is derived from an EMBL/GenBank/DDBJ whole genome shotgun (WGS) entry which is preliminary data.</text>
</comment>